<evidence type="ECO:0000313" key="3">
    <source>
        <dbReference type="Proteomes" id="UP001221898"/>
    </source>
</evidence>
<accession>A0AAD7SS04</accession>
<reference evidence="2" key="1">
    <citation type="journal article" date="2023" name="Science">
        <title>Genome structures resolve the early diversification of teleost fishes.</title>
        <authorList>
            <person name="Parey E."/>
            <person name="Louis A."/>
            <person name="Montfort J."/>
            <person name="Bouchez O."/>
            <person name="Roques C."/>
            <person name="Iampietro C."/>
            <person name="Lluch J."/>
            <person name="Castinel A."/>
            <person name="Donnadieu C."/>
            <person name="Desvignes T."/>
            <person name="Floi Bucao C."/>
            <person name="Jouanno E."/>
            <person name="Wen M."/>
            <person name="Mejri S."/>
            <person name="Dirks R."/>
            <person name="Jansen H."/>
            <person name="Henkel C."/>
            <person name="Chen W.J."/>
            <person name="Zahm M."/>
            <person name="Cabau C."/>
            <person name="Klopp C."/>
            <person name="Thompson A.W."/>
            <person name="Robinson-Rechavi M."/>
            <person name="Braasch I."/>
            <person name="Lecointre G."/>
            <person name="Bobe J."/>
            <person name="Postlethwait J.H."/>
            <person name="Berthelot C."/>
            <person name="Roest Crollius H."/>
            <person name="Guiguen Y."/>
        </authorList>
    </citation>
    <scope>NUCLEOTIDE SEQUENCE</scope>
    <source>
        <strain evidence="2">NC1722</strain>
    </source>
</reference>
<dbReference type="Proteomes" id="UP001221898">
    <property type="component" value="Unassembled WGS sequence"/>
</dbReference>
<feature type="region of interest" description="Disordered" evidence="1">
    <location>
        <begin position="1"/>
        <end position="76"/>
    </location>
</feature>
<proteinExistence type="predicted"/>
<feature type="compositionally biased region" description="Polar residues" evidence="1">
    <location>
        <begin position="1"/>
        <end position="13"/>
    </location>
</feature>
<evidence type="ECO:0000313" key="2">
    <source>
        <dbReference type="EMBL" id="KAJ8407720.1"/>
    </source>
</evidence>
<gene>
    <name evidence="2" type="ORF">AAFF_G00267640</name>
</gene>
<protein>
    <submittedName>
        <fullName evidence="2">Uncharacterized protein</fullName>
    </submittedName>
</protein>
<dbReference type="EMBL" id="JAINUG010000037">
    <property type="protein sequence ID" value="KAJ8407720.1"/>
    <property type="molecule type" value="Genomic_DNA"/>
</dbReference>
<dbReference type="AlphaFoldDB" id="A0AAD7SS04"/>
<feature type="compositionally biased region" description="Pro residues" evidence="1">
    <location>
        <begin position="58"/>
        <end position="68"/>
    </location>
</feature>
<organism evidence="2 3">
    <name type="scientific">Aldrovandia affinis</name>
    <dbReference type="NCBI Taxonomy" id="143900"/>
    <lineage>
        <taxon>Eukaryota</taxon>
        <taxon>Metazoa</taxon>
        <taxon>Chordata</taxon>
        <taxon>Craniata</taxon>
        <taxon>Vertebrata</taxon>
        <taxon>Euteleostomi</taxon>
        <taxon>Actinopterygii</taxon>
        <taxon>Neopterygii</taxon>
        <taxon>Teleostei</taxon>
        <taxon>Notacanthiformes</taxon>
        <taxon>Halosauridae</taxon>
        <taxon>Aldrovandia</taxon>
    </lineage>
</organism>
<comment type="caution">
    <text evidence="2">The sequence shown here is derived from an EMBL/GenBank/DDBJ whole genome shotgun (WGS) entry which is preliminary data.</text>
</comment>
<keyword evidence="3" id="KW-1185">Reference proteome</keyword>
<name>A0AAD7SS04_9TELE</name>
<evidence type="ECO:0000256" key="1">
    <source>
        <dbReference type="SAM" id="MobiDB-lite"/>
    </source>
</evidence>
<sequence>MKNASPNGVANNNRKFKKRAQPKRAEVSTEGDQAAEERALSFSPPPRGTDNEKRRPCVSPPPAAPPDPMEQATHGGAVCCCPSLERLSPAQAE</sequence>